<gene>
    <name evidence="1" type="ORF">H0A75_04560</name>
</gene>
<name>A0A7Z0MPG6_9GAMM</name>
<organism evidence="1 2">
    <name type="scientific">Candidatus Methanofishera endochildressiae</name>
    <dbReference type="NCBI Taxonomy" id="2738884"/>
    <lineage>
        <taxon>Bacteria</taxon>
        <taxon>Pseudomonadati</taxon>
        <taxon>Pseudomonadota</taxon>
        <taxon>Gammaproteobacteria</taxon>
        <taxon>Candidatus Methanofishera</taxon>
    </lineage>
</organism>
<accession>A0A7Z0MPG6</accession>
<proteinExistence type="predicted"/>
<dbReference type="AlphaFoldDB" id="A0A7Z0MPG6"/>
<dbReference type="Proteomes" id="UP000537890">
    <property type="component" value="Unassembled WGS sequence"/>
</dbReference>
<evidence type="ECO:0000313" key="1">
    <source>
        <dbReference type="EMBL" id="NYT46982.1"/>
    </source>
</evidence>
<evidence type="ECO:0000313" key="2">
    <source>
        <dbReference type="Proteomes" id="UP000537890"/>
    </source>
</evidence>
<reference evidence="1 2" key="1">
    <citation type="submission" date="2020-05" db="EMBL/GenBank/DDBJ databases">
        <title>Horizontal transmission and recombination maintain forever young bacterial symbiont genomes.</title>
        <authorList>
            <person name="Russell S.L."/>
            <person name="Pepper-Tunick E."/>
            <person name="Svedberg J."/>
            <person name="Byrne A."/>
            <person name="Ruelas Castillo J."/>
            <person name="Vollmers C."/>
            <person name="Beinart R.A."/>
            <person name="Corbett-Detig R."/>
        </authorList>
    </citation>
    <scope>NUCLEOTIDE SEQUENCE [LARGE SCALE GENOMIC DNA]</scope>
    <source>
        <strain evidence="1">4727-3</strain>
    </source>
</reference>
<protein>
    <submittedName>
        <fullName evidence="1">Uncharacterized protein</fullName>
    </submittedName>
</protein>
<sequence>MHLEVQWVPCANYRGNLAAGDSSSVDFGLLVIAPLPSGVNLTANIVTIEDDGNNASGVVLTAQGSDSTPLVAVRIYLFCRWWVTNVNFNRRQG</sequence>
<comment type="caution">
    <text evidence="1">The sequence shown here is derived from an EMBL/GenBank/DDBJ whole genome shotgun (WGS) entry which is preliminary data.</text>
</comment>
<dbReference type="EMBL" id="JACCHS010000065">
    <property type="protein sequence ID" value="NYT46982.1"/>
    <property type="molecule type" value="Genomic_DNA"/>
</dbReference>